<evidence type="ECO:0000256" key="12">
    <source>
        <dbReference type="ARBA" id="ARBA00049244"/>
    </source>
</evidence>
<dbReference type="Gene3D" id="3.30.70.270">
    <property type="match status" value="1"/>
</dbReference>
<dbReference type="GO" id="GO:0003887">
    <property type="term" value="F:DNA-directed DNA polymerase activity"/>
    <property type="evidence" value="ECO:0007669"/>
    <property type="project" value="UniProtKB-UniRule"/>
</dbReference>
<feature type="binding site" evidence="13">
    <location>
        <position position="20"/>
    </location>
    <ligand>
        <name>Mg(2+)</name>
        <dbReference type="ChEBI" id="CHEBI:18420"/>
    </ligand>
</feature>
<organism evidence="15 16">
    <name type="scientific">Lactobacillus porci</name>
    <dbReference type="NCBI Taxonomy" id="2012477"/>
    <lineage>
        <taxon>Bacteria</taxon>
        <taxon>Bacillati</taxon>
        <taxon>Bacillota</taxon>
        <taxon>Bacilli</taxon>
        <taxon>Lactobacillales</taxon>
        <taxon>Lactobacillaceae</taxon>
        <taxon>Lactobacillus</taxon>
    </lineage>
</organism>
<dbReference type="GO" id="GO:0006261">
    <property type="term" value="P:DNA-templated DNA replication"/>
    <property type="evidence" value="ECO:0007669"/>
    <property type="project" value="UniProtKB-UniRule"/>
</dbReference>
<dbReference type="SUPFAM" id="SSF100879">
    <property type="entry name" value="Lesion bypass DNA polymerase (Y-family), little finger domain"/>
    <property type="match status" value="1"/>
</dbReference>
<feature type="binding site" evidence="13">
    <location>
        <position position="120"/>
    </location>
    <ligand>
        <name>Mg(2+)</name>
        <dbReference type="ChEBI" id="CHEBI:18420"/>
    </ligand>
</feature>
<dbReference type="InterPro" id="IPR050116">
    <property type="entry name" value="DNA_polymerase-Y"/>
</dbReference>
<evidence type="ECO:0000256" key="1">
    <source>
        <dbReference type="ARBA" id="ARBA00010945"/>
    </source>
</evidence>
<dbReference type="InterPro" id="IPR043128">
    <property type="entry name" value="Rev_trsase/Diguanyl_cyclase"/>
</dbReference>
<keyword evidence="10 13" id="KW-0238">DNA-binding</keyword>
<evidence type="ECO:0000256" key="11">
    <source>
        <dbReference type="ARBA" id="ARBA00023204"/>
    </source>
</evidence>
<comment type="catalytic activity">
    <reaction evidence="12 13">
        <text>DNA(n) + a 2'-deoxyribonucleoside 5'-triphosphate = DNA(n+1) + diphosphate</text>
        <dbReference type="Rhea" id="RHEA:22508"/>
        <dbReference type="Rhea" id="RHEA-COMP:17339"/>
        <dbReference type="Rhea" id="RHEA-COMP:17340"/>
        <dbReference type="ChEBI" id="CHEBI:33019"/>
        <dbReference type="ChEBI" id="CHEBI:61560"/>
        <dbReference type="ChEBI" id="CHEBI:173112"/>
        <dbReference type="EC" id="2.7.7.7"/>
    </reaction>
</comment>
<keyword evidence="8 13" id="KW-0460">Magnesium</keyword>
<evidence type="ECO:0000256" key="8">
    <source>
        <dbReference type="ARBA" id="ARBA00022842"/>
    </source>
</evidence>
<evidence type="ECO:0000256" key="3">
    <source>
        <dbReference type="ARBA" id="ARBA00022679"/>
    </source>
</evidence>
<dbReference type="NCBIfam" id="NF002677">
    <property type="entry name" value="PRK02406.1"/>
    <property type="match status" value="1"/>
</dbReference>
<dbReference type="Gene3D" id="3.30.1490.100">
    <property type="entry name" value="DNA polymerase, Y-family, little finger domain"/>
    <property type="match status" value="1"/>
</dbReference>
<keyword evidence="4 13" id="KW-0548">Nucleotidyltransferase</keyword>
<feature type="site" description="Substrate discrimination" evidence="13">
    <location>
        <position position="25"/>
    </location>
</feature>
<dbReference type="CDD" id="cd03586">
    <property type="entry name" value="PolY_Pol_IV_kappa"/>
    <property type="match status" value="1"/>
</dbReference>
<accession>A0A6A8MBY6</accession>
<evidence type="ECO:0000259" key="14">
    <source>
        <dbReference type="PROSITE" id="PS50173"/>
    </source>
</evidence>
<comment type="subunit">
    <text evidence="13">Monomer.</text>
</comment>
<dbReference type="InterPro" id="IPR036775">
    <property type="entry name" value="DNA_pol_Y-fam_lit_finger_sf"/>
</dbReference>
<dbReference type="Pfam" id="PF11798">
    <property type="entry name" value="IMS_HHH"/>
    <property type="match status" value="1"/>
</dbReference>
<dbReference type="InterPro" id="IPR043502">
    <property type="entry name" value="DNA/RNA_pol_sf"/>
</dbReference>
<dbReference type="Gene3D" id="3.40.1170.60">
    <property type="match status" value="1"/>
</dbReference>
<keyword evidence="7 13" id="KW-0227">DNA damage</keyword>
<keyword evidence="9 13" id="KW-0239">DNA-directed DNA polymerase</keyword>
<reference evidence="15 16" key="1">
    <citation type="submission" date="2019-08" db="EMBL/GenBank/DDBJ databases">
        <title>In-depth cultivation of the pig gut microbiome towards novel bacterial diversity and tailored functional studies.</title>
        <authorList>
            <person name="Wylensek D."/>
            <person name="Hitch T.C.A."/>
            <person name="Clavel T."/>
        </authorList>
    </citation>
    <scope>NUCLEOTIDE SEQUENCE [LARGE SCALE GENOMIC DNA]</scope>
    <source>
        <strain evidence="15 16">Bifido-178-WT-2B</strain>
    </source>
</reference>
<dbReference type="SUPFAM" id="SSF56672">
    <property type="entry name" value="DNA/RNA polymerases"/>
    <property type="match status" value="1"/>
</dbReference>
<comment type="subcellular location">
    <subcellularLocation>
        <location evidence="13">Cytoplasm</location>
    </subcellularLocation>
</comment>
<dbReference type="EC" id="2.7.7.7" evidence="13"/>
<dbReference type="HAMAP" id="MF_01113">
    <property type="entry name" value="DNApol_IV"/>
    <property type="match status" value="1"/>
</dbReference>
<proteinExistence type="inferred from homology"/>
<evidence type="ECO:0000256" key="7">
    <source>
        <dbReference type="ARBA" id="ARBA00022763"/>
    </source>
</evidence>
<keyword evidence="2 13" id="KW-0515">Mutator protein</keyword>
<dbReference type="PANTHER" id="PTHR11076">
    <property type="entry name" value="DNA REPAIR POLYMERASE UMUC / TRANSFERASE FAMILY MEMBER"/>
    <property type="match status" value="1"/>
</dbReference>
<dbReference type="GO" id="GO:0042276">
    <property type="term" value="P:error-prone translesion synthesis"/>
    <property type="evidence" value="ECO:0007669"/>
    <property type="project" value="TreeGrafter"/>
</dbReference>
<keyword evidence="5 13" id="KW-0235">DNA replication</keyword>
<dbReference type="Proteomes" id="UP000438120">
    <property type="component" value="Unassembled WGS sequence"/>
</dbReference>
<dbReference type="GO" id="GO:0005829">
    <property type="term" value="C:cytosol"/>
    <property type="evidence" value="ECO:0007669"/>
    <property type="project" value="TreeGrafter"/>
</dbReference>
<dbReference type="InterPro" id="IPR022880">
    <property type="entry name" value="DNApol_IV"/>
</dbReference>
<keyword evidence="3 13" id="KW-0808">Transferase</keyword>
<dbReference type="Gene3D" id="1.10.150.20">
    <property type="entry name" value="5' to 3' exonuclease, C-terminal subdomain"/>
    <property type="match status" value="1"/>
</dbReference>
<dbReference type="GO" id="GO:0009432">
    <property type="term" value="P:SOS response"/>
    <property type="evidence" value="ECO:0007669"/>
    <property type="project" value="TreeGrafter"/>
</dbReference>
<dbReference type="InterPro" id="IPR001126">
    <property type="entry name" value="UmuC"/>
</dbReference>
<name>A0A6A8MBY6_9LACO</name>
<evidence type="ECO:0000313" key="16">
    <source>
        <dbReference type="Proteomes" id="UP000438120"/>
    </source>
</evidence>
<dbReference type="GO" id="GO:0006281">
    <property type="term" value="P:DNA repair"/>
    <property type="evidence" value="ECO:0007669"/>
    <property type="project" value="UniProtKB-UniRule"/>
</dbReference>
<dbReference type="AlphaFoldDB" id="A0A6A8MBY6"/>
<evidence type="ECO:0000256" key="10">
    <source>
        <dbReference type="ARBA" id="ARBA00023125"/>
    </source>
</evidence>
<dbReference type="InterPro" id="IPR024728">
    <property type="entry name" value="PolY_HhH_motif"/>
</dbReference>
<keyword evidence="13" id="KW-0963">Cytoplasm</keyword>
<evidence type="ECO:0000256" key="4">
    <source>
        <dbReference type="ARBA" id="ARBA00022695"/>
    </source>
</evidence>
<dbReference type="OrthoDB" id="9808813at2"/>
<evidence type="ECO:0000256" key="2">
    <source>
        <dbReference type="ARBA" id="ARBA00022457"/>
    </source>
</evidence>
<sequence length="373" mass="41980">MKDEDLLPRNDCSRRIIHLDMDAFYASVEMRDHPELRGKAVVIAQDPRLHGGHGVIATANYRARKYGVGSAMPAIKAIQQIPKEELVFVDPDFAKYHAVSDQVHAIMHEVTDQIETVALDEAYLDVTQNKLQRSSVIELGCYMQQKIYAELQLTCSFGASYNKFLAKMGSEYAKPFGRTVILPQEARAFLAKQDIKEFPGIGKKTQAALRDLGINNGADLRAFGTRKLLEKFKKAGYYMAMQAYGIDLSPVRATRQRKSLGKERTFEPEIYDPVQAQTLLRQYCGEIAQSLQARGLVARVLVLKLRDRDFNTITRRQRLPAASNKAADFYPVAKELLDREPEFIENGLRLLGVSGGDLSGARYEEISLFPTDE</sequence>
<evidence type="ECO:0000256" key="5">
    <source>
        <dbReference type="ARBA" id="ARBA00022705"/>
    </source>
</evidence>
<dbReference type="FunFam" id="3.30.1490.100:FF:000004">
    <property type="entry name" value="DNA polymerase IV"/>
    <property type="match status" value="1"/>
</dbReference>
<feature type="active site" evidence="13">
    <location>
        <position position="121"/>
    </location>
</feature>
<comment type="caution">
    <text evidence="15">The sequence shown here is derived from an EMBL/GenBank/DDBJ whole genome shotgun (WGS) entry which is preliminary data.</text>
</comment>
<evidence type="ECO:0000256" key="13">
    <source>
        <dbReference type="HAMAP-Rule" id="MF_01113"/>
    </source>
</evidence>
<dbReference type="InterPro" id="IPR017961">
    <property type="entry name" value="DNA_pol_Y-fam_little_finger"/>
</dbReference>
<protein>
    <recommendedName>
        <fullName evidence="13">DNA polymerase IV</fullName>
        <shortName evidence="13">Pol IV</shortName>
        <ecNumber evidence="13">2.7.7.7</ecNumber>
    </recommendedName>
</protein>
<evidence type="ECO:0000313" key="15">
    <source>
        <dbReference type="EMBL" id="MST86914.1"/>
    </source>
</evidence>
<keyword evidence="11 13" id="KW-0234">DNA repair</keyword>
<comment type="similarity">
    <text evidence="1 13">Belongs to the DNA polymerase type-Y family.</text>
</comment>
<dbReference type="Pfam" id="PF00817">
    <property type="entry name" value="IMS"/>
    <property type="match status" value="1"/>
</dbReference>
<dbReference type="GO" id="GO:0003684">
    <property type="term" value="F:damaged DNA binding"/>
    <property type="evidence" value="ECO:0007669"/>
    <property type="project" value="InterPro"/>
</dbReference>
<keyword evidence="6 13" id="KW-0479">Metal-binding</keyword>
<evidence type="ECO:0000256" key="9">
    <source>
        <dbReference type="ARBA" id="ARBA00022932"/>
    </source>
</evidence>
<keyword evidence="16" id="KW-1185">Reference proteome</keyword>
<comment type="function">
    <text evidence="13">Poorly processive, error-prone DNA polymerase involved in untargeted mutagenesis. Copies undamaged DNA at stalled replication forks, which arise in vivo from mismatched or misaligned primer ends. These misaligned primers can be extended by PolIV. Exhibits no 3'-5' exonuclease (proofreading) activity. May be involved in translesional synthesis, in conjunction with the beta clamp from PolIII.</text>
</comment>
<dbReference type="Pfam" id="PF11799">
    <property type="entry name" value="IMS_C"/>
    <property type="match status" value="1"/>
</dbReference>
<comment type="cofactor">
    <cofactor evidence="13">
        <name>Mg(2+)</name>
        <dbReference type="ChEBI" id="CHEBI:18420"/>
    </cofactor>
    <text evidence="13">Binds 2 magnesium ions per subunit.</text>
</comment>
<gene>
    <name evidence="13 15" type="primary">dinB</name>
    <name evidence="15" type="ORF">FYJ62_04510</name>
</gene>
<dbReference type="EMBL" id="VUMX01000009">
    <property type="protein sequence ID" value="MST86914.1"/>
    <property type="molecule type" value="Genomic_DNA"/>
</dbReference>
<dbReference type="RefSeq" id="WP_154548160.1">
    <property type="nucleotide sequence ID" value="NZ_VUMX01000009.1"/>
</dbReference>
<feature type="domain" description="UmuC" evidence="14">
    <location>
        <begin position="16"/>
        <end position="202"/>
    </location>
</feature>
<dbReference type="PANTHER" id="PTHR11076:SF33">
    <property type="entry name" value="DNA POLYMERASE KAPPA"/>
    <property type="match status" value="1"/>
</dbReference>
<evidence type="ECO:0000256" key="6">
    <source>
        <dbReference type="ARBA" id="ARBA00022723"/>
    </source>
</evidence>
<dbReference type="GO" id="GO:0000287">
    <property type="term" value="F:magnesium ion binding"/>
    <property type="evidence" value="ECO:0007669"/>
    <property type="project" value="UniProtKB-UniRule"/>
</dbReference>
<dbReference type="PROSITE" id="PS50173">
    <property type="entry name" value="UMUC"/>
    <property type="match status" value="1"/>
</dbReference>